<sequence>MFACKNMAELTDFVWEKIFPLTTDLSGDHAEFEHMTVADAKGQEHLLNAEVRKAEVAGWKSAICWLKKSARLKVTNWFSNYQLLRKLMALAAS</sequence>
<dbReference type="EMBL" id="JAQIEY010000009">
    <property type="protein sequence ID" value="MDA3767679.1"/>
    <property type="molecule type" value="Genomic_DNA"/>
</dbReference>
<reference evidence="1" key="1">
    <citation type="submission" date="2023-01" db="EMBL/GenBank/DDBJ databases">
        <title>Sequencing of the bacterial strains from artisanal fermented milk Matsoni.</title>
        <authorList>
            <person name="Rozman V."/>
            <person name="Accetto T."/>
            <person name="Bogovic Matijasic B."/>
        </authorList>
    </citation>
    <scope>NUCLEOTIDE SEQUENCE</scope>
    <source>
        <strain evidence="1">Lbl333</strain>
    </source>
</reference>
<dbReference type="Proteomes" id="UP001210502">
    <property type="component" value="Unassembled WGS sequence"/>
</dbReference>
<organism evidence="1 2">
    <name type="scientific">Lactobacillus delbrueckii</name>
    <dbReference type="NCBI Taxonomy" id="1584"/>
    <lineage>
        <taxon>Bacteria</taxon>
        <taxon>Bacillati</taxon>
        <taxon>Bacillota</taxon>
        <taxon>Bacilli</taxon>
        <taxon>Lactobacillales</taxon>
        <taxon>Lactobacillaceae</taxon>
        <taxon>Lactobacillus</taxon>
    </lineage>
</organism>
<evidence type="ECO:0000313" key="1">
    <source>
        <dbReference type="EMBL" id="MDA3767679.1"/>
    </source>
</evidence>
<protein>
    <submittedName>
        <fullName evidence="1">Uncharacterized protein</fullName>
    </submittedName>
</protein>
<evidence type="ECO:0000313" key="2">
    <source>
        <dbReference type="Proteomes" id="UP001210502"/>
    </source>
</evidence>
<accession>A0AAW5YUA1</accession>
<gene>
    <name evidence="1" type="ORF">PF586_04220</name>
</gene>
<comment type="caution">
    <text evidence="1">The sequence shown here is derived from an EMBL/GenBank/DDBJ whole genome shotgun (WGS) entry which is preliminary data.</text>
</comment>
<dbReference type="AlphaFoldDB" id="A0AAW5YUA1"/>
<dbReference type="RefSeq" id="WP_271024407.1">
    <property type="nucleotide sequence ID" value="NZ_JAQIEY010000009.1"/>
</dbReference>
<name>A0AAW5YUA1_9LACO</name>
<proteinExistence type="predicted"/>